<dbReference type="Proteomes" id="UP001230629">
    <property type="component" value="Unassembled WGS sequence"/>
</dbReference>
<proteinExistence type="predicted"/>
<organism evidence="2 3">
    <name type="scientific">Streptococcus agalactiae</name>
    <dbReference type="NCBI Taxonomy" id="1311"/>
    <lineage>
        <taxon>Bacteria</taxon>
        <taxon>Bacillati</taxon>
        <taxon>Bacillota</taxon>
        <taxon>Bacilli</taxon>
        <taxon>Lactobacillales</taxon>
        <taxon>Streptococcaceae</taxon>
        <taxon>Streptococcus</taxon>
    </lineage>
</organism>
<evidence type="ECO:0000313" key="2">
    <source>
        <dbReference type="EMBL" id="RDY91509.1"/>
    </source>
</evidence>
<protein>
    <submittedName>
        <fullName evidence="2">Uncharacterized protein</fullName>
    </submittedName>
</protein>
<dbReference type="AlphaFoldDB" id="A0A1A9DZY3"/>
<evidence type="ECO:0000313" key="1">
    <source>
        <dbReference type="EMBL" id="MDK6898522.1"/>
    </source>
</evidence>
<evidence type="ECO:0000313" key="3">
    <source>
        <dbReference type="Proteomes" id="UP000256718"/>
    </source>
</evidence>
<accession>A0A1A9DZY3</accession>
<dbReference type="KEGG" id="sagg:EN73_03395"/>
<gene>
    <name evidence="2" type="ORF">C4618_00430</name>
    <name evidence="1" type="ORF">QP229_00705</name>
</gene>
<dbReference type="Proteomes" id="UP000256718">
    <property type="component" value="Unassembled WGS sequence"/>
</dbReference>
<comment type="caution">
    <text evidence="2">The sequence shown here is derived from an EMBL/GenBank/DDBJ whole genome shotgun (WGS) entry which is preliminary data.</text>
</comment>
<dbReference type="OMA" id="GEYETWR"/>
<reference evidence="2 3" key="1">
    <citation type="journal article" date="2018" name="Emerg. Microbes Infect.">
        <title>Phenotypic and molecular analysis of nontypeable Group B streptococci: identification of cps2a and hybrid cps2a/cps5 Group B streptococcal capsule gene clusters.</title>
        <authorList>
            <person name="Alhhazmi A."/>
            <person name="Tyrrell G.J."/>
        </authorList>
    </citation>
    <scope>NUCLEOTIDE SEQUENCE [LARGE SCALE GENOMIC DNA]</scope>
    <source>
        <strain evidence="2 3">PLGBS17</strain>
    </source>
</reference>
<reference evidence="1" key="2">
    <citation type="submission" date="2023-05" db="EMBL/GenBank/DDBJ databases">
        <title>Cataloging the Phylogenetic Diversity of Human Bladder Bacteria.</title>
        <authorList>
            <person name="Du J."/>
        </authorList>
    </citation>
    <scope>NUCLEOTIDE SEQUENCE</scope>
    <source>
        <strain evidence="1">UMB8703</strain>
    </source>
</reference>
<name>A0A1A9DZY3_STRAG</name>
<sequence>MKEKTIFISKKYANDFNNDKYNLSSGYYFRSGEKHDIAIVKYGEKDYLKNTDLAYVVCDKIVDADSISFVYHGEYETWHFKLLNTEAN</sequence>
<dbReference type="EMBL" id="JASOIH010000001">
    <property type="protein sequence ID" value="MDK6898522.1"/>
    <property type="molecule type" value="Genomic_DNA"/>
</dbReference>
<dbReference type="RefSeq" id="WP_000660741.1">
    <property type="nucleotide sequence ID" value="NZ_CABMHV010000006.1"/>
</dbReference>
<dbReference type="EMBL" id="QHGZ01000009">
    <property type="protein sequence ID" value="RDY91509.1"/>
    <property type="molecule type" value="Genomic_DNA"/>
</dbReference>